<dbReference type="SUPFAM" id="SSF55874">
    <property type="entry name" value="ATPase domain of HSP90 chaperone/DNA topoisomerase II/histidine kinase"/>
    <property type="match status" value="1"/>
</dbReference>
<keyword evidence="9" id="KW-0418">Kinase</keyword>
<dbReference type="EMBL" id="CYSF01000007">
    <property type="protein sequence ID" value="CUH84480.1"/>
    <property type="molecule type" value="Genomic_DNA"/>
</dbReference>
<dbReference type="CDD" id="cd17546">
    <property type="entry name" value="REC_hyHK_CKI1_RcsC-like"/>
    <property type="match status" value="1"/>
</dbReference>
<keyword evidence="6" id="KW-0472">Membrane</keyword>
<dbReference type="CDD" id="cd16922">
    <property type="entry name" value="HATPase_EvgS-ArcB-TorS-like"/>
    <property type="match status" value="1"/>
</dbReference>
<dbReference type="Gene3D" id="3.40.50.2300">
    <property type="match status" value="1"/>
</dbReference>
<dbReference type="EC" id="2.7.13.3" evidence="2"/>
<dbReference type="SMART" id="SM00387">
    <property type="entry name" value="HATPase_c"/>
    <property type="match status" value="1"/>
</dbReference>
<keyword evidence="6" id="KW-0812">Transmembrane</keyword>
<dbReference type="PRINTS" id="PR00344">
    <property type="entry name" value="BCTRLSENSOR"/>
</dbReference>
<dbReference type="SMART" id="SM00388">
    <property type="entry name" value="HisKA"/>
    <property type="match status" value="1"/>
</dbReference>
<evidence type="ECO:0000313" key="10">
    <source>
        <dbReference type="Proteomes" id="UP000051681"/>
    </source>
</evidence>
<dbReference type="AlphaFoldDB" id="A0A0P1H2C9"/>
<dbReference type="InterPro" id="IPR004358">
    <property type="entry name" value="Sig_transdc_His_kin-like_C"/>
</dbReference>
<feature type="transmembrane region" description="Helical" evidence="6">
    <location>
        <begin position="40"/>
        <end position="60"/>
    </location>
</feature>
<evidence type="ECO:0000256" key="6">
    <source>
        <dbReference type="SAM" id="Phobius"/>
    </source>
</evidence>
<feature type="domain" description="Histidine kinase" evidence="7">
    <location>
        <begin position="211"/>
        <end position="434"/>
    </location>
</feature>
<dbReference type="SUPFAM" id="SSF52172">
    <property type="entry name" value="CheY-like"/>
    <property type="match status" value="1"/>
</dbReference>
<evidence type="ECO:0000256" key="2">
    <source>
        <dbReference type="ARBA" id="ARBA00012438"/>
    </source>
</evidence>
<keyword evidence="6" id="KW-1133">Transmembrane helix</keyword>
<dbReference type="InterPro" id="IPR005467">
    <property type="entry name" value="His_kinase_dom"/>
</dbReference>
<dbReference type="SUPFAM" id="SSF47384">
    <property type="entry name" value="Homodimeric domain of signal transducing histidine kinase"/>
    <property type="match status" value="1"/>
</dbReference>
<evidence type="ECO:0000256" key="4">
    <source>
        <dbReference type="ARBA" id="ARBA00023012"/>
    </source>
</evidence>
<proteinExistence type="predicted"/>
<dbReference type="PANTHER" id="PTHR45339">
    <property type="entry name" value="HYBRID SIGNAL TRANSDUCTION HISTIDINE KINASE J"/>
    <property type="match status" value="1"/>
</dbReference>
<comment type="catalytic activity">
    <reaction evidence="1">
        <text>ATP + protein L-histidine = ADP + protein N-phospho-L-histidine.</text>
        <dbReference type="EC" id="2.7.13.3"/>
    </reaction>
</comment>
<evidence type="ECO:0000256" key="3">
    <source>
        <dbReference type="ARBA" id="ARBA00022553"/>
    </source>
</evidence>
<keyword evidence="3 5" id="KW-0597">Phosphoprotein</keyword>
<dbReference type="GO" id="GO:0000155">
    <property type="term" value="F:phosphorelay sensor kinase activity"/>
    <property type="evidence" value="ECO:0007669"/>
    <property type="project" value="InterPro"/>
</dbReference>
<dbReference type="PROSITE" id="PS50110">
    <property type="entry name" value="RESPONSE_REGULATORY"/>
    <property type="match status" value="1"/>
</dbReference>
<feature type="transmembrane region" description="Helical" evidence="6">
    <location>
        <begin position="65"/>
        <end position="85"/>
    </location>
</feature>
<dbReference type="Pfam" id="PF00072">
    <property type="entry name" value="Response_reg"/>
    <property type="match status" value="1"/>
</dbReference>
<dbReference type="InterPro" id="IPR003594">
    <property type="entry name" value="HATPase_dom"/>
</dbReference>
<dbReference type="OrthoDB" id="9801651at2"/>
<feature type="transmembrane region" description="Helical" evidence="6">
    <location>
        <begin position="116"/>
        <end position="138"/>
    </location>
</feature>
<dbReference type="Gene3D" id="1.10.287.130">
    <property type="match status" value="1"/>
</dbReference>
<dbReference type="InterPro" id="IPR003661">
    <property type="entry name" value="HisK_dim/P_dom"/>
</dbReference>
<keyword evidence="9" id="KW-0808">Transferase</keyword>
<organism evidence="9 10">
    <name type="scientific">Thalassovita mediterranea</name>
    <dbReference type="NCBI Taxonomy" id="340021"/>
    <lineage>
        <taxon>Bacteria</taxon>
        <taxon>Pseudomonadati</taxon>
        <taxon>Pseudomonadota</taxon>
        <taxon>Alphaproteobacteria</taxon>
        <taxon>Rhodobacterales</taxon>
        <taxon>Roseobacteraceae</taxon>
        <taxon>Thalassovita</taxon>
    </lineage>
</organism>
<evidence type="ECO:0000259" key="8">
    <source>
        <dbReference type="PROSITE" id="PS50110"/>
    </source>
</evidence>
<dbReference type="InterPro" id="IPR036890">
    <property type="entry name" value="HATPase_C_sf"/>
</dbReference>
<dbReference type="SMART" id="SM00448">
    <property type="entry name" value="REC"/>
    <property type="match status" value="1"/>
</dbReference>
<dbReference type="InterPro" id="IPR001789">
    <property type="entry name" value="Sig_transdc_resp-reg_receiver"/>
</dbReference>
<name>A0A0P1H2C9_9RHOB</name>
<protein>
    <recommendedName>
        <fullName evidence="2">histidine kinase</fullName>
        <ecNumber evidence="2">2.7.13.3</ecNumber>
    </recommendedName>
</protein>
<dbReference type="Gene3D" id="3.30.565.10">
    <property type="entry name" value="Histidine kinase-like ATPase, C-terminal domain"/>
    <property type="match status" value="1"/>
</dbReference>
<reference evidence="9 10" key="1">
    <citation type="submission" date="2015-09" db="EMBL/GenBank/DDBJ databases">
        <authorList>
            <consortium name="Swine Surveillance"/>
        </authorList>
    </citation>
    <scope>NUCLEOTIDE SEQUENCE [LARGE SCALE GENOMIC DNA]</scope>
    <source>
        <strain evidence="9 10">CECT 8383</strain>
    </source>
</reference>
<dbReference type="PROSITE" id="PS51257">
    <property type="entry name" value="PROKAR_LIPOPROTEIN"/>
    <property type="match status" value="1"/>
</dbReference>
<accession>A0A0P1H2C9</accession>
<dbReference type="RefSeq" id="WP_058318584.1">
    <property type="nucleotide sequence ID" value="NZ_CYSF01000007.1"/>
</dbReference>
<evidence type="ECO:0000256" key="1">
    <source>
        <dbReference type="ARBA" id="ARBA00000085"/>
    </source>
</evidence>
<keyword evidence="4" id="KW-0902">Two-component regulatory system</keyword>
<dbReference type="Pfam" id="PF02518">
    <property type="entry name" value="HATPase_c"/>
    <property type="match status" value="1"/>
</dbReference>
<evidence type="ECO:0000256" key="5">
    <source>
        <dbReference type="PROSITE-ProRule" id="PRU00169"/>
    </source>
</evidence>
<sequence>MNTKQREIARRLKATYAALGLLITACLLWLPYFLWTGQYFEVQMLIIALAPYLVIAAIFWRGWHLLGRAAWLGWLTLFMLVAAFLPSGGEYAALYFFAILAFPFLLFSWNYERTAMIAATCLVSIAAVIAMAAGPLHLRDALGITLPPSMIAPAALKPELRSFLNQLTVATILLLELAYFAYLTQQANRDAAEALHRAQHSARAKGEFLANMSHEIRTPMNGLIGMLDVLENMGLDDRQAPVAGTMRNSALSLLRIINDILDASKIEAGKLEVDLHRTEFLPLIEGVAAMLRPLADEADVRVRLYIDPTLPAYITTDGGRIRQILLNLSSNAIKFSARRLTKRRGDVALRVSRCADGMVRFQVTDNGIGMDAEMQKALFQPFTQGDGVSKMQVSGTGLGLTITKNLIELLEGEITVNSTFGEGTDITVSLPLPAAPGDSRLHDISGTQILCMPFDDINVSAGLKDMLNRSGADVHFIHSVDEVRQGNYASNAVILLPTEQQDRAQKVQEELSALLPNCGIVRFSSERAARFGRIGPNSALVQIKPMLLSDMMKAIAETCRPNGDPMPTIFEQRTHWTSVDEPAAAAEIASDTAPRVLVVEDNEINRTVLGKQLDILGYAHNMASDGAEGLQLWQQEQFDIVLTDCHMPVMDGFELTRQIRHNEAAAKTPPIPIIAVTANALAGEEERCLNAGMDGYLSKPLKLDSLREKLEQML</sequence>
<feature type="domain" description="Response regulatory" evidence="8">
    <location>
        <begin position="595"/>
        <end position="714"/>
    </location>
</feature>
<dbReference type="InterPro" id="IPR011006">
    <property type="entry name" value="CheY-like_superfamily"/>
</dbReference>
<feature type="modified residue" description="4-aspartylphosphate" evidence="5">
    <location>
        <position position="644"/>
    </location>
</feature>
<dbReference type="CDD" id="cd00082">
    <property type="entry name" value="HisKA"/>
    <property type="match status" value="1"/>
</dbReference>
<evidence type="ECO:0000259" key="7">
    <source>
        <dbReference type="PROSITE" id="PS50109"/>
    </source>
</evidence>
<keyword evidence="10" id="KW-1185">Reference proteome</keyword>
<feature type="transmembrane region" description="Helical" evidence="6">
    <location>
        <begin position="12"/>
        <end position="34"/>
    </location>
</feature>
<dbReference type="InterPro" id="IPR036097">
    <property type="entry name" value="HisK_dim/P_sf"/>
</dbReference>
<evidence type="ECO:0000313" key="9">
    <source>
        <dbReference type="EMBL" id="CUH84480.1"/>
    </source>
</evidence>
<dbReference type="STRING" id="340021.TM5383_01690"/>
<dbReference type="PANTHER" id="PTHR45339:SF1">
    <property type="entry name" value="HYBRID SIGNAL TRANSDUCTION HISTIDINE KINASE J"/>
    <property type="match status" value="1"/>
</dbReference>
<dbReference type="Proteomes" id="UP000051681">
    <property type="component" value="Unassembled WGS sequence"/>
</dbReference>
<dbReference type="Pfam" id="PF00512">
    <property type="entry name" value="HisKA"/>
    <property type="match status" value="1"/>
</dbReference>
<gene>
    <name evidence="9" type="primary">rcsC_2</name>
    <name evidence="9" type="ORF">TM5383_01690</name>
</gene>
<dbReference type="PROSITE" id="PS50109">
    <property type="entry name" value="HIS_KIN"/>
    <property type="match status" value="1"/>
</dbReference>
<feature type="transmembrane region" description="Helical" evidence="6">
    <location>
        <begin position="91"/>
        <end position="109"/>
    </location>
</feature>